<gene>
    <name evidence="7" type="ORF">JF888_00405</name>
</gene>
<dbReference type="Proteomes" id="UP000620075">
    <property type="component" value="Unassembled WGS sequence"/>
</dbReference>
<evidence type="ECO:0000256" key="2">
    <source>
        <dbReference type="ARBA" id="ARBA00022448"/>
    </source>
</evidence>
<dbReference type="SUPFAM" id="SSF53822">
    <property type="entry name" value="Periplasmic binding protein-like I"/>
    <property type="match status" value="1"/>
</dbReference>
<evidence type="ECO:0000313" key="8">
    <source>
        <dbReference type="Proteomes" id="UP000620075"/>
    </source>
</evidence>
<evidence type="ECO:0000256" key="4">
    <source>
        <dbReference type="ARBA" id="ARBA00022970"/>
    </source>
</evidence>
<keyword evidence="2" id="KW-0813">Transport</keyword>
<evidence type="ECO:0000256" key="1">
    <source>
        <dbReference type="ARBA" id="ARBA00010062"/>
    </source>
</evidence>
<evidence type="ECO:0000256" key="5">
    <source>
        <dbReference type="SAM" id="SignalP"/>
    </source>
</evidence>
<feature type="chain" id="PRO_5037750457" evidence="5">
    <location>
        <begin position="26"/>
        <end position="401"/>
    </location>
</feature>
<dbReference type="InterPro" id="IPR051010">
    <property type="entry name" value="BCAA_transport"/>
</dbReference>
<name>A0A934N5R4_9BACT</name>
<feature type="domain" description="Leucine-binding protein" evidence="6">
    <location>
        <begin position="35"/>
        <end position="372"/>
    </location>
</feature>
<accession>A0A934N5R4</accession>
<comment type="caution">
    <text evidence="7">The sequence shown here is derived from an EMBL/GenBank/DDBJ whole genome shotgun (WGS) entry which is preliminary data.</text>
</comment>
<dbReference type="InterPro" id="IPR028081">
    <property type="entry name" value="Leu-bd"/>
</dbReference>
<dbReference type="PANTHER" id="PTHR30483:SF38">
    <property type="entry name" value="BLR7848 PROTEIN"/>
    <property type="match status" value="1"/>
</dbReference>
<dbReference type="RefSeq" id="WP_338176006.1">
    <property type="nucleotide sequence ID" value="NZ_JAEKNQ010000003.1"/>
</dbReference>
<proteinExistence type="inferred from homology"/>
<evidence type="ECO:0000259" key="6">
    <source>
        <dbReference type="Pfam" id="PF13458"/>
    </source>
</evidence>
<dbReference type="PANTHER" id="PTHR30483">
    <property type="entry name" value="LEUCINE-SPECIFIC-BINDING PROTEIN"/>
    <property type="match status" value="1"/>
</dbReference>
<feature type="signal peptide" evidence="5">
    <location>
        <begin position="1"/>
        <end position="25"/>
    </location>
</feature>
<comment type="similarity">
    <text evidence="1">Belongs to the leucine-binding protein family.</text>
</comment>
<dbReference type="Pfam" id="PF13458">
    <property type="entry name" value="Peripla_BP_6"/>
    <property type="match status" value="1"/>
</dbReference>
<dbReference type="InterPro" id="IPR028082">
    <property type="entry name" value="Peripla_BP_I"/>
</dbReference>
<dbReference type="EMBL" id="JAEKNQ010000003">
    <property type="protein sequence ID" value="MBJ7601655.1"/>
    <property type="molecule type" value="Genomic_DNA"/>
</dbReference>
<dbReference type="GO" id="GO:0006865">
    <property type="term" value="P:amino acid transport"/>
    <property type="evidence" value="ECO:0007669"/>
    <property type="project" value="UniProtKB-KW"/>
</dbReference>
<sequence>MKYGTFRILGVGLALVLAACGGSGGQSSTSTDTSPIKLGVITSLSGAYQTLGTANKAGIDIAIDEVNGSGGVNGRKLQVTYQDDRTDPAQAVIAFNMFSDEKVTAVLGPVLSDAVLAIKQGPLQSKKLPVVSLAASDAIVEPVNPNLFMTPAKASVTADRVVRYLKDQKLTKLGLWYASDNAFATSGYQATKALAAKNGITIADDEPFSARDTKDFSPLFTKLRASDAQALLVWVTGGPAVGITKAYKNLGLKLPLIFSHAQATPLYFGANATGPASEGVIVPAQIGVMGQSLPDNVSAKKLAKKLADKYAQTNSGYPPQFAFDGYIGVQLLADAMKRKGTKTSEILAGLESANLQTPQGTYKMSKSDHSGITVDYVEIGVVRGNALVPTDYANQQFSKLK</sequence>
<evidence type="ECO:0000313" key="7">
    <source>
        <dbReference type="EMBL" id="MBJ7601655.1"/>
    </source>
</evidence>
<dbReference type="Gene3D" id="3.40.50.2300">
    <property type="match status" value="2"/>
</dbReference>
<keyword evidence="4" id="KW-0029">Amino-acid transport</keyword>
<dbReference type="InterPro" id="IPR000709">
    <property type="entry name" value="Leu_Ile_Val-bd"/>
</dbReference>
<evidence type="ECO:0000256" key="3">
    <source>
        <dbReference type="ARBA" id="ARBA00022729"/>
    </source>
</evidence>
<dbReference type="PROSITE" id="PS51257">
    <property type="entry name" value="PROKAR_LIPOPROTEIN"/>
    <property type="match status" value="1"/>
</dbReference>
<organism evidence="7 8">
    <name type="scientific">Candidatus Dormiibacter inghamiae</name>
    <dbReference type="NCBI Taxonomy" id="3127013"/>
    <lineage>
        <taxon>Bacteria</taxon>
        <taxon>Bacillati</taxon>
        <taxon>Candidatus Dormiibacterota</taxon>
        <taxon>Candidatus Dormibacteria</taxon>
        <taxon>Candidatus Dormibacterales</taxon>
        <taxon>Candidatus Dormibacteraceae</taxon>
        <taxon>Candidatus Dormiibacter</taxon>
    </lineage>
</organism>
<protein>
    <submittedName>
        <fullName evidence="7">ABC transporter substrate-binding protein</fullName>
    </submittedName>
</protein>
<dbReference type="AlphaFoldDB" id="A0A934N5R4"/>
<dbReference type="PRINTS" id="PR00337">
    <property type="entry name" value="LEUILEVALBP"/>
</dbReference>
<keyword evidence="3 5" id="KW-0732">Signal</keyword>
<reference evidence="7 8" key="1">
    <citation type="submission" date="2020-10" db="EMBL/GenBank/DDBJ databases">
        <title>Ca. Dormibacterota MAGs.</title>
        <authorList>
            <person name="Montgomery K."/>
        </authorList>
    </citation>
    <scope>NUCLEOTIDE SEQUENCE [LARGE SCALE GENOMIC DNA]</scope>
    <source>
        <strain evidence="7">SC8811_S16_3</strain>
    </source>
</reference>